<organism evidence="2 3">
    <name type="scientific">Agrobacterium tumefaciens</name>
    <dbReference type="NCBI Taxonomy" id="358"/>
    <lineage>
        <taxon>Bacteria</taxon>
        <taxon>Pseudomonadati</taxon>
        <taxon>Pseudomonadota</taxon>
        <taxon>Alphaproteobacteria</taxon>
        <taxon>Hyphomicrobiales</taxon>
        <taxon>Rhizobiaceae</taxon>
        <taxon>Rhizobium/Agrobacterium group</taxon>
        <taxon>Agrobacterium</taxon>
        <taxon>Agrobacterium tumefaciens complex</taxon>
    </lineage>
</organism>
<accession>A0AAJ4N600</accession>
<sequence>MNDQQRILNIAGGIIGILILWLVLGFELWLKIFLIIGAIIVAWYALKAALWIIKEFAKGTWQGFVDQDKEMRAKAAERKARKLAKNS</sequence>
<dbReference type="RefSeq" id="WP_333722246.1">
    <property type="nucleotide sequence ID" value="NZ_CP049217.1"/>
</dbReference>
<proteinExistence type="predicted"/>
<evidence type="ECO:0000313" key="3">
    <source>
        <dbReference type="Proteomes" id="UP000663946"/>
    </source>
</evidence>
<keyword evidence="1" id="KW-0472">Membrane</keyword>
<dbReference type="Proteomes" id="UP000663946">
    <property type="component" value="Chromosome 2"/>
</dbReference>
<protein>
    <submittedName>
        <fullName evidence="2">Uncharacterized protein</fullName>
    </submittedName>
</protein>
<gene>
    <name evidence="2" type="ORF">G6M86_21030</name>
</gene>
<feature type="transmembrane region" description="Helical" evidence="1">
    <location>
        <begin position="7"/>
        <end position="26"/>
    </location>
</feature>
<dbReference type="AlphaFoldDB" id="A0AAJ4N600"/>
<feature type="transmembrane region" description="Helical" evidence="1">
    <location>
        <begin position="32"/>
        <end position="53"/>
    </location>
</feature>
<evidence type="ECO:0000256" key="1">
    <source>
        <dbReference type="SAM" id="Phobius"/>
    </source>
</evidence>
<evidence type="ECO:0000313" key="2">
    <source>
        <dbReference type="EMBL" id="QTG15730.1"/>
    </source>
</evidence>
<dbReference type="EMBL" id="CP049217">
    <property type="protein sequence ID" value="QTG15730.1"/>
    <property type="molecule type" value="Genomic_DNA"/>
</dbReference>
<reference evidence="2" key="1">
    <citation type="submission" date="2020-02" db="EMBL/GenBank/DDBJ databases">
        <title>Unexpected conservation and global transmission of agrobacterial virulence plasmids.</title>
        <authorList>
            <person name="Weisberg A.J."/>
            <person name="Davis E.W. II"/>
            <person name="Tabima J.R."/>
            <person name="Belcher M.S."/>
            <person name="Miller M."/>
            <person name="Kuo C.-H."/>
            <person name="Loper J.E."/>
            <person name="Grunwald N.J."/>
            <person name="Putnam M.L."/>
            <person name="Chang J.H."/>
        </authorList>
    </citation>
    <scope>NUCLEOTIDE SEQUENCE</scope>
    <source>
        <strain evidence="2">Q15/94</strain>
    </source>
</reference>
<keyword evidence="1" id="KW-0812">Transmembrane</keyword>
<keyword evidence="1" id="KW-1133">Transmembrane helix</keyword>
<name>A0AAJ4N600_AGRTU</name>